<dbReference type="InterPro" id="IPR011712">
    <property type="entry name" value="Sig_transdc_His_kin_sub3_dim/P"/>
</dbReference>
<evidence type="ECO:0000256" key="10">
    <source>
        <dbReference type="SAM" id="Phobius"/>
    </source>
</evidence>
<dbReference type="Gene3D" id="3.30.565.10">
    <property type="entry name" value="Histidine kinase-like ATPase, C-terminal domain"/>
    <property type="match status" value="1"/>
</dbReference>
<evidence type="ECO:0000256" key="4">
    <source>
        <dbReference type="ARBA" id="ARBA00022679"/>
    </source>
</evidence>
<evidence type="ECO:0000259" key="11">
    <source>
        <dbReference type="Pfam" id="PF07730"/>
    </source>
</evidence>
<dbReference type="Pfam" id="PF07730">
    <property type="entry name" value="HisKA_3"/>
    <property type="match status" value="1"/>
</dbReference>
<keyword evidence="6 12" id="KW-0418">Kinase</keyword>
<organism evidence="12 13">
    <name type="scientific">Streptomyces lichenis</name>
    <dbReference type="NCBI Taxonomy" id="2306967"/>
    <lineage>
        <taxon>Bacteria</taxon>
        <taxon>Bacillati</taxon>
        <taxon>Actinomycetota</taxon>
        <taxon>Actinomycetes</taxon>
        <taxon>Kitasatosporales</taxon>
        <taxon>Streptomycetaceae</taxon>
        <taxon>Streptomyces</taxon>
    </lineage>
</organism>
<keyword evidence="10" id="KW-0812">Transmembrane</keyword>
<dbReference type="InterPro" id="IPR050482">
    <property type="entry name" value="Sensor_HK_TwoCompSys"/>
</dbReference>
<feature type="transmembrane region" description="Helical" evidence="10">
    <location>
        <begin position="116"/>
        <end position="136"/>
    </location>
</feature>
<keyword evidence="8" id="KW-0902">Two-component regulatory system</keyword>
<evidence type="ECO:0000256" key="6">
    <source>
        <dbReference type="ARBA" id="ARBA00022777"/>
    </source>
</evidence>
<gene>
    <name evidence="12" type="ORF">M1O15_16130</name>
</gene>
<evidence type="ECO:0000256" key="2">
    <source>
        <dbReference type="ARBA" id="ARBA00012438"/>
    </source>
</evidence>
<comment type="catalytic activity">
    <reaction evidence="1">
        <text>ATP + protein L-histidine = ADP + protein N-phospho-L-histidine.</text>
        <dbReference type="EC" id="2.7.13.3"/>
    </reaction>
</comment>
<keyword evidence="5" id="KW-0547">Nucleotide-binding</keyword>
<evidence type="ECO:0000256" key="8">
    <source>
        <dbReference type="ARBA" id="ARBA00023012"/>
    </source>
</evidence>
<dbReference type="CDD" id="cd16917">
    <property type="entry name" value="HATPase_UhpB-NarQ-NarX-like"/>
    <property type="match status" value="1"/>
</dbReference>
<dbReference type="PANTHER" id="PTHR24421:SF10">
    <property type="entry name" value="NITRATE_NITRITE SENSOR PROTEIN NARQ"/>
    <property type="match status" value="1"/>
</dbReference>
<feature type="transmembrane region" description="Helical" evidence="10">
    <location>
        <begin position="458"/>
        <end position="484"/>
    </location>
</feature>
<evidence type="ECO:0000256" key="3">
    <source>
        <dbReference type="ARBA" id="ARBA00022553"/>
    </source>
</evidence>
<keyword evidence="10" id="KW-1133">Transmembrane helix</keyword>
<dbReference type="EC" id="2.7.13.3" evidence="2"/>
<dbReference type="SUPFAM" id="SSF55874">
    <property type="entry name" value="ATPase domain of HSP90 chaperone/DNA topoisomerase II/histidine kinase"/>
    <property type="match status" value="1"/>
</dbReference>
<evidence type="ECO:0000256" key="9">
    <source>
        <dbReference type="SAM" id="MobiDB-lite"/>
    </source>
</evidence>
<keyword evidence="3" id="KW-0597">Phosphoprotein</keyword>
<reference evidence="12 13" key="1">
    <citation type="submission" date="2022-04" db="EMBL/GenBank/DDBJ databases">
        <title>Streptomyces sp. nov. LCR6-01 isolated from Lichen of Dirinaria sp.</title>
        <authorList>
            <person name="Kanchanasin P."/>
            <person name="Tanasupawat S."/>
            <person name="Phongsopitanun W."/>
        </authorList>
    </citation>
    <scope>NUCLEOTIDE SEQUENCE [LARGE SCALE GENOMIC DNA]</scope>
    <source>
        <strain evidence="12 13">LCR6-01</strain>
    </source>
</reference>
<dbReference type="PANTHER" id="PTHR24421">
    <property type="entry name" value="NITRATE/NITRITE SENSOR PROTEIN NARX-RELATED"/>
    <property type="match status" value="1"/>
</dbReference>
<dbReference type="Proteomes" id="UP001522868">
    <property type="component" value="Unassembled WGS sequence"/>
</dbReference>
<keyword evidence="4" id="KW-0808">Transferase</keyword>
<feature type="compositionally biased region" description="Low complexity" evidence="9">
    <location>
        <begin position="250"/>
        <end position="268"/>
    </location>
</feature>
<dbReference type="Gene3D" id="1.20.5.1930">
    <property type="match status" value="1"/>
</dbReference>
<name>A0ABT0IC40_9ACTN</name>
<feature type="transmembrane region" description="Helical" evidence="10">
    <location>
        <begin position="51"/>
        <end position="76"/>
    </location>
</feature>
<keyword evidence="7" id="KW-0067">ATP-binding</keyword>
<feature type="transmembrane region" description="Helical" evidence="10">
    <location>
        <begin position="88"/>
        <end position="104"/>
    </location>
</feature>
<evidence type="ECO:0000313" key="12">
    <source>
        <dbReference type="EMBL" id="MCK8678893.1"/>
    </source>
</evidence>
<sequence length="575" mass="59798">MWSVRRMVGEALLAAGSGLPAAGLDLWADGGTARAVAVGLAAGTLSVLRRFLPATVLLAVVTGSLFLDGLAVLLPVVAWSAGRRVDRAGRALGVFAAACAVSVADGLLEQFPRPSVSYAVFTLLVTLAVVVVPGLAGRHWSQRRTLTGTLREYHDQLLRESRMLADQARLRERQRIARDMHDSLGHQLVLISVQAGALEVDREATERQRGAAGVLREASVAAMRELREVVGLLREDAGAAGDHDPPEPSAAPEAAGQPGPGASAPPGVAGIEGLVAASRDAGATVVLRRYGGPRPLPPAAGHAAYRVVQEGLTNAHKHAPGAPITVELRHEPDALVVAVVNGPAPRTAGPGGVGWAVSGGRGLTGLAERTRLAGGMVRAEPTAEGGFRVAGVLPYAPAVEHGSTDPAETAATTFVHAADDLREQPRTAPPGEAGAVSDWDQMSKEVTRVMRRSSRRSGVAIGCGVAVLAALLVGFAAVVGYVYFSGEAGKAMIDKKKYDSVRVGEPEDEVRGKLPDGKSFLTVGLDEGAPPQPAGATCLSLNSTEEASSWSKSPVFRFCFKDGRLVEKKAFEAKL</sequence>
<dbReference type="GO" id="GO:0016301">
    <property type="term" value="F:kinase activity"/>
    <property type="evidence" value="ECO:0007669"/>
    <property type="project" value="UniProtKB-KW"/>
</dbReference>
<feature type="compositionally biased region" description="Basic and acidic residues" evidence="9">
    <location>
        <begin position="237"/>
        <end position="246"/>
    </location>
</feature>
<evidence type="ECO:0000256" key="7">
    <source>
        <dbReference type="ARBA" id="ARBA00022840"/>
    </source>
</evidence>
<accession>A0ABT0IC40</accession>
<evidence type="ECO:0000313" key="13">
    <source>
        <dbReference type="Proteomes" id="UP001522868"/>
    </source>
</evidence>
<protein>
    <recommendedName>
        <fullName evidence="2">histidine kinase</fullName>
        <ecNumber evidence="2">2.7.13.3</ecNumber>
    </recommendedName>
</protein>
<dbReference type="InterPro" id="IPR036890">
    <property type="entry name" value="HATPase_C_sf"/>
</dbReference>
<evidence type="ECO:0000256" key="5">
    <source>
        <dbReference type="ARBA" id="ARBA00022741"/>
    </source>
</evidence>
<feature type="region of interest" description="Disordered" evidence="9">
    <location>
        <begin position="237"/>
        <end position="268"/>
    </location>
</feature>
<proteinExistence type="predicted"/>
<comment type="caution">
    <text evidence="12">The sequence shown here is derived from an EMBL/GenBank/DDBJ whole genome shotgun (WGS) entry which is preliminary data.</text>
</comment>
<keyword evidence="13" id="KW-1185">Reference proteome</keyword>
<evidence type="ECO:0000256" key="1">
    <source>
        <dbReference type="ARBA" id="ARBA00000085"/>
    </source>
</evidence>
<dbReference type="EMBL" id="JALPTH010000014">
    <property type="protein sequence ID" value="MCK8678893.1"/>
    <property type="molecule type" value="Genomic_DNA"/>
</dbReference>
<feature type="domain" description="Signal transduction histidine kinase subgroup 3 dimerisation and phosphoacceptor" evidence="11">
    <location>
        <begin position="172"/>
        <end position="236"/>
    </location>
</feature>
<keyword evidence="10" id="KW-0472">Membrane</keyword>